<dbReference type="PANTHER" id="PTHR37423">
    <property type="entry name" value="SOLUBLE LYTIC MUREIN TRANSGLYCOSYLASE-RELATED"/>
    <property type="match status" value="1"/>
</dbReference>
<dbReference type="CDD" id="cd16896">
    <property type="entry name" value="LT_Slt70-like"/>
    <property type="match status" value="1"/>
</dbReference>
<evidence type="ECO:0000259" key="1">
    <source>
        <dbReference type="Pfam" id="PF01464"/>
    </source>
</evidence>
<dbReference type="Proteomes" id="UP000653127">
    <property type="component" value="Unassembled WGS sequence"/>
</dbReference>
<comment type="caution">
    <text evidence="2">The sequence shown here is derived from an EMBL/GenBank/DDBJ whole genome shotgun (WGS) entry which is preliminary data.</text>
</comment>
<organism evidence="2 3">
    <name type="scientific">Ligaoa zhengdingensis</name>
    <dbReference type="NCBI Taxonomy" id="2763658"/>
    <lineage>
        <taxon>Bacteria</taxon>
        <taxon>Bacillati</taxon>
        <taxon>Bacillota</taxon>
        <taxon>Clostridia</taxon>
        <taxon>Eubacteriales</taxon>
        <taxon>Oscillospiraceae</taxon>
        <taxon>Ligaoa</taxon>
    </lineage>
</organism>
<dbReference type="AlphaFoldDB" id="A0A926DV15"/>
<proteinExistence type="predicted"/>
<reference evidence="2" key="1">
    <citation type="submission" date="2020-08" db="EMBL/GenBank/DDBJ databases">
        <title>Genome public.</title>
        <authorList>
            <person name="Liu C."/>
            <person name="Sun Q."/>
        </authorList>
    </citation>
    <scope>NUCLEOTIDE SEQUENCE</scope>
    <source>
        <strain evidence="2">NSJ-31</strain>
    </source>
</reference>
<keyword evidence="3" id="KW-1185">Reference proteome</keyword>
<protein>
    <submittedName>
        <fullName evidence="2">Lytic transglycosylase domain-containing protein</fullName>
    </submittedName>
</protein>
<dbReference type="EMBL" id="JACRST010000002">
    <property type="protein sequence ID" value="MBC8545800.1"/>
    <property type="molecule type" value="Genomic_DNA"/>
</dbReference>
<sequence>MASNIGRQIARTAVLLGALALAFWVLYGAYTTFYKRAYPTEYWKTVVREADRNGLPYDLVFAVIRTESGFRPQVQSSVGARGLMQLTEDTFDWTKSKMEDAGDETYADLFDPEVNIRYGCKLLRLLLDEFEAGDTALCAYHAGWGNAKKWLADDEHSADGINIHTIPFGDTRRYVQKINETRAIYRNLYQFVEHGG</sequence>
<name>A0A926DV15_9FIRM</name>
<dbReference type="InterPro" id="IPR008258">
    <property type="entry name" value="Transglycosylase_SLT_dom_1"/>
</dbReference>
<dbReference type="InterPro" id="IPR023346">
    <property type="entry name" value="Lysozyme-like_dom_sf"/>
</dbReference>
<dbReference type="SUPFAM" id="SSF53955">
    <property type="entry name" value="Lysozyme-like"/>
    <property type="match status" value="1"/>
</dbReference>
<dbReference type="Pfam" id="PF01464">
    <property type="entry name" value="SLT"/>
    <property type="match status" value="1"/>
</dbReference>
<feature type="domain" description="Transglycosylase SLT" evidence="1">
    <location>
        <begin position="48"/>
        <end position="158"/>
    </location>
</feature>
<dbReference type="RefSeq" id="WP_249281956.1">
    <property type="nucleotide sequence ID" value="NZ_JACRST010000002.1"/>
</dbReference>
<evidence type="ECO:0000313" key="3">
    <source>
        <dbReference type="Proteomes" id="UP000653127"/>
    </source>
</evidence>
<dbReference type="Gene3D" id="1.10.530.10">
    <property type="match status" value="1"/>
</dbReference>
<accession>A0A926DV15</accession>
<gene>
    <name evidence="2" type="ORF">H8711_02450</name>
</gene>
<dbReference type="PANTHER" id="PTHR37423:SF2">
    <property type="entry name" value="MEMBRANE-BOUND LYTIC MUREIN TRANSGLYCOSYLASE C"/>
    <property type="match status" value="1"/>
</dbReference>
<evidence type="ECO:0000313" key="2">
    <source>
        <dbReference type="EMBL" id="MBC8545800.1"/>
    </source>
</evidence>